<name>A0A7V8VAB0_9BACT</name>
<comment type="similarity">
    <text evidence="2">Belongs to the nitronate monooxygenase family. NMO class I subfamily.</text>
</comment>
<keyword evidence="3" id="KW-0216">Detoxification</keyword>
<sequence>MNNFIQRLGIRNPIIQSPMAGVSTPALVAAVSDAGGLGSVAIGHLGPDAARSAIEAVRKLVKGPFNVNVFCHRPARRDANKEAKWLHHLTPLFQAFHSEPPQLLREIYRSYVADKALQEVIHEECPAVVSFHFGLPSANHIRELQARGSCILATVTNLSEVVLAEQAGVDAIVAQGYEAGGHRGVFEPESEDEKLSTLELTGKLSQHTNLPIIAAGGIMDARDVTAAISSGASAVQVGTAFLLCHEVSLDPGYSAAIRDVSNRRTTMTRAISGRPARSVVNDFTKFGDTIASTNTIPDYPVAYDAGKSLRIAAEAAGNQQFGAQWAGVGATKCEAIPAREVIARMVADLPT</sequence>
<keyword evidence="8" id="KW-0503">Monooxygenase</keyword>
<dbReference type="GO" id="GO:0018580">
    <property type="term" value="F:nitronate monooxygenase activity"/>
    <property type="evidence" value="ECO:0007669"/>
    <property type="project" value="InterPro"/>
</dbReference>
<evidence type="ECO:0000256" key="5">
    <source>
        <dbReference type="ARBA" id="ARBA00022643"/>
    </source>
</evidence>
<dbReference type="InterPro" id="IPR013785">
    <property type="entry name" value="Aldolase_TIM"/>
</dbReference>
<evidence type="ECO:0000256" key="10">
    <source>
        <dbReference type="ARBA" id="ARBA00049401"/>
    </source>
</evidence>
<dbReference type="RefSeq" id="WP_207399216.1">
    <property type="nucleotide sequence ID" value="NZ_JABRWO010000021.1"/>
</dbReference>
<comment type="caution">
    <text evidence="12">The sequence shown here is derived from an EMBL/GenBank/DDBJ whole genome shotgun (WGS) entry which is preliminary data.</text>
</comment>
<dbReference type="PANTHER" id="PTHR42747">
    <property type="entry name" value="NITRONATE MONOOXYGENASE-RELATED"/>
    <property type="match status" value="1"/>
</dbReference>
<comment type="cofactor">
    <cofactor evidence="1">
        <name>FMN</name>
        <dbReference type="ChEBI" id="CHEBI:58210"/>
    </cofactor>
</comment>
<evidence type="ECO:0000256" key="1">
    <source>
        <dbReference type="ARBA" id="ARBA00001917"/>
    </source>
</evidence>
<dbReference type="Gene3D" id="3.20.20.70">
    <property type="entry name" value="Aldolase class I"/>
    <property type="match status" value="1"/>
</dbReference>
<evidence type="ECO:0000313" key="13">
    <source>
        <dbReference type="Proteomes" id="UP000551616"/>
    </source>
</evidence>
<evidence type="ECO:0000256" key="7">
    <source>
        <dbReference type="ARBA" id="ARBA00023002"/>
    </source>
</evidence>
<organism evidence="12 13">
    <name type="scientific">Bremerella alba</name>
    <dbReference type="NCBI Taxonomy" id="980252"/>
    <lineage>
        <taxon>Bacteria</taxon>
        <taxon>Pseudomonadati</taxon>
        <taxon>Planctomycetota</taxon>
        <taxon>Planctomycetia</taxon>
        <taxon>Pirellulales</taxon>
        <taxon>Pirellulaceae</taxon>
        <taxon>Bremerella</taxon>
    </lineage>
</organism>
<protein>
    <recommendedName>
        <fullName evidence="11">Nitronate monooxygenase</fullName>
    </recommendedName>
    <alternativeName>
        <fullName evidence="9">Propionate 3-nitronate monooxygenase</fullName>
    </alternativeName>
</protein>
<dbReference type="Proteomes" id="UP000551616">
    <property type="component" value="Unassembled WGS sequence"/>
</dbReference>
<keyword evidence="4" id="KW-0285">Flavoprotein</keyword>
<keyword evidence="13" id="KW-1185">Reference proteome</keyword>
<comment type="catalytic activity">
    <reaction evidence="10">
        <text>3 propionate 3-nitronate + 3 O2 + H2O = 3 3-oxopropanoate + 2 nitrate + nitrite + H2O2 + 3 H(+)</text>
        <dbReference type="Rhea" id="RHEA:57332"/>
        <dbReference type="ChEBI" id="CHEBI:15377"/>
        <dbReference type="ChEBI" id="CHEBI:15378"/>
        <dbReference type="ChEBI" id="CHEBI:15379"/>
        <dbReference type="ChEBI" id="CHEBI:16240"/>
        <dbReference type="ChEBI" id="CHEBI:16301"/>
        <dbReference type="ChEBI" id="CHEBI:17632"/>
        <dbReference type="ChEBI" id="CHEBI:33190"/>
        <dbReference type="ChEBI" id="CHEBI:136067"/>
    </reaction>
</comment>
<dbReference type="SUPFAM" id="SSF51412">
    <property type="entry name" value="Inosine monophosphate dehydrogenase (IMPDH)"/>
    <property type="match status" value="1"/>
</dbReference>
<evidence type="ECO:0000256" key="11">
    <source>
        <dbReference type="ARBA" id="ARBA00067136"/>
    </source>
</evidence>
<dbReference type="EMBL" id="JABRWO010000021">
    <property type="protein sequence ID" value="MBA2117858.1"/>
    <property type="molecule type" value="Genomic_DNA"/>
</dbReference>
<evidence type="ECO:0000256" key="2">
    <source>
        <dbReference type="ARBA" id="ARBA00009881"/>
    </source>
</evidence>
<dbReference type="GO" id="GO:0009636">
    <property type="term" value="P:response to toxic substance"/>
    <property type="evidence" value="ECO:0007669"/>
    <property type="project" value="UniProtKB-KW"/>
</dbReference>
<evidence type="ECO:0000256" key="6">
    <source>
        <dbReference type="ARBA" id="ARBA00022741"/>
    </source>
</evidence>
<dbReference type="InterPro" id="IPR004136">
    <property type="entry name" value="NMO"/>
</dbReference>
<keyword evidence="6" id="KW-0547">Nucleotide-binding</keyword>
<dbReference type="FunFam" id="3.20.20.70:FF:000154">
    <property type="entry name" value="Probable nitronate monooxygenase"/>
    <property type="match status" value="1"/>
</dbReference>
<evidence type="ECO:0000256" key="3">
    <source>
        <dbReference type="ARBA" id="ARBA00022575"/>
    </source>
</evidence>
<evidence type="ECO:0000256" key="4">
    <source>
        <dbReference type="ARBA" id="ARBA00022630"/>
    </source>
</evidence>
<gene>
    <name evidence="12" type="primary">pyrD_2</name>
    <name evidence="12" type="ORF">HOV93_50640</name>
</gene>
<evidence type="ECO:0000256" key="9">
    <source>
        <dbReference type="ARBA" id="ARBA00031155"/>
    </source>
</evidence>
<dbReference type="Pfam" id="PF03060">
    <property type="entry name" value="NMO"/>
    <property type="match status" value="1"/>
</dbReference>
<evidence type="ECO:0000313" key="12">
    <source>
        <dbReference type="EMBL" id="MBA2117858.1"/>
    </source>
</evidence>
<accession>A0A7V8VAB0</accession>
<dbReference type="AlphaFoldDB" id="A0A7V8VAB0"/>
<dbReference type="GO" id="GO:0000166">
    <property type="term" value="F:nucleotide binding"/>
    <property type="evidence" value="ECO:0007669"/>
    <property type="project" value="UniProtKB-KW"/>
</dbReference>
<keyword evidence="7 12" id="KW-0560">Oxidoreductase</keyword>
<dbReference type="CDD" id="cd04730">
    <property type="entry name" value="NPD_like"/>
    <property type="match status" value="1"/>
</dbReference>
<proteinExistence type="inferred from homology"/>
<reference evidence="12 13" key="1">
    <citation type="submission" date="2020-05" db="EMBL/GenBank/DDBJ databases">
        <title>Bremerella alba sp. nov., a novel planctomycete isolated from the surface of the macroalga Fucus spiralis.</title>
        <authorList>
            <person name="Godinho O."/>
            <person name="Botelho R."/>
            <person name="Albuquerque L."/>
            <person name="Wiegand S."/>
            <person name="Da Costa M.S."/>
            <person name="Lobo-Da-Cunha A."/>
            <person name="Jogler C."/>
            <person name="Lage O.M."/>
        </authorList>
    </citation>
    <scope>NUCLEOTIDE SEQUENCE [LARGE SCALE GENOMIC DNA]</scope>
    <source>
        <strain evidence="12 13">FF15</strain>
    </source>
</reference>
<evidence type="ECO:0000256" key="8">
    <source>
        <dbReference type="ARBA" id="ARBA00023033"/>
    </source>
</evidence>
<keyword evidence="5" id="KW-0288">FMN</keyword>
<dbReference type="PANTHER" id="PTHR42747:SF3">
    <property type="entry name" value="NITRONATE MONOOXYGENASE-RELATED"/>
    <property type="match status" value="1"/>
</dbReference>